<dbReference type="Proteomes" id="UP000568380">
    <property type="component" value="Unassembled WGS sequence"/>
</dbReference>
<dbReference type="AlphaFoldDB" id="A0A7W8A310"/>
<dbReference type="EMBL" id="JACHIN010000004">
    <property type="protein sequence ID" value="MBB5078049.1"/>
    <property type="molecule type" value="Genomic_DNA"/>
</dbReference>
<reference evidence="3 4" key="1">
    <citation type="submission" date="2020-08" db="EMBL/GenBank/DDBJ databases">
        <title>Genomic Encyclopedia of Type Strains, Phase IV (KMG-IV): sequencing the most valuable type-strain genomes for metagenomic binning, comparative biology and taxonomic classification.</title>
        <authorList>
            <person name="Goeker M."/>
        </authorList>
    </citation>
    <scope>NUCLEOTIDE SEQUENCE [LARGE SCALE GENOMIC DNA]</scope>
    <source>
        <strain evidence="3 4">DSM 45385</strain>
    </source>
</reference>
<keyword evidence="2" id="KW-0472">Membrane</keyword>
<protein>
    <submittedName>
        <fullName evidence="3">Uncharacterized protein</fullName>
    </submittedName>
</protein>
<feature type="transmembrane region" description="Helical" evidence="2">
    <location>
        <begin position="16"/>
        <end position="36"/>
    </location>
</feature>
<comment type="caution">
    <text evidence="3">The sequence shown here is derived from an EMBL/GenBank/DDBJ whole genome shotgun (WGS) entry which is preliminary data.</text>
</comment>
<feature type="compositionally biased region" description="Low complexity" evidence="1">
    <location>
        <begin position="170"/>
        <end position="197"/>
    </location>
</feature>
<feature type="transmembrane region" description="Helical" evidence="2">
    <location>
        <begin position="83"/>
        <end position="102"/>
    </location>
</feature>
<evidence type="ECO:0000313" key="4">
    <source>
        <dbReference type="Proteomes" id="UP000568380"/>
    </source>
</evidence>
<name>A0A7W8A310_9ACTN</name>
<feature type="transmembrane region" description="Helical" evidence="2">
    <location>
        <begin position="114"/>
        <end position="136"/>
    </location>
</feature>
<accession>A0A7W8A310</accession>
<proteinExistence type="predicted"/>
<evidence type="ECO:0000313" key="3">
    <source>
        <dbReference type="EMBL" id="MBB5078049.1"/>
    </source>
</evidence>
<keyword evidence="2" id="KW-0812">Transmembrane</keyword>
<evidence type="ECO:0000256" key="1">
    <source>
        <dbReference type="SAM" id="MobiDB-lite"/>
    </source>
</evidence>
<keyword evidence="4" id="KW-1185">Reference proteome</keyword>
<organism evidence="3 4">
    <name type="scientific">Nonomuraea endophytica</name>
    <dbReference type="NCBI Taxonomy" id="714136"/>
    <lineage>
        <taxon>Bacteria</taxon>
        <taxon>Bacillati</taxon>
        <taxon>Actinomycetota</taxon>
        <taxon>Actinomycetes</taxon>
        <taxon>Streptosporangiales</taxon>
        <taxon>Streptosporangiaceae</taxon>
        <taxon>Nonomuraea</taxon>
    </lineage>
</organism>
<dbReference type="RefSeq" id="WP_184962432.1">
    <property type="nucleotide sequence ID" value="NZ_JACHIN010000004.1"/>
</dbReference>
<gene>
    <name evidence="3" type="ORF">HNR40_003524</name>
</gene>
<sequence>MHFAAMGEHFALDWRHGVFFAVAGWAQVLWAAVVLLRPARSVLLAGIVGNAAIVALWGVSRTLGVPFGPGAGRPEAVGAPDVLATVLEIVLVCCALALLDRTARQAVPSRSRRIGAGVVAGLVVVAVGTVFLPVFGSHGHAVPANSADTTAAAGHQHGTGQGQNTSTDPGQSTSTDPGQSTGTQSGTGPSTGTDQQDAGGHKHGDQGPVVPPSEGERAAADLAVAAAKRELPKRWPTLAAATKAGFAESIDTGGVVHLTKMAWIMDDRVLDPTRPEALVYYRKPSGGSILLGAMYIMPPGAQGPRIGGSLTHWHAHDDLCGLPGGGVAVLDPDGTCPKGTAKLPSTPEMLHVWVVDYPEGPFGDATAPALRTAITTLLSKGA</sequence>
<feature type="region of interest" description="Disordered" evidence="1">
    <location>
        <begin position="149"/>
        <end position="217"/>
    </location>
</feature>
<keyword evidence="2" id="KW-1133">Transmembrane helix</keyword>
<evidence type="ECO:0000256" key="2">
    <source>
        <dbReference type="SAM" id="Phobius"/>
    </source>
</evidence>
<feature type="compositionally biased region" description="Low complexity" evidence="1">
    <location>
        <begin position="149"/>
        <end position="158"/>
    </location>
</feature>
<feature type="transmembrane region" description="Helical" evidence="2">
    <location>
        <begin position="43"/>
        <end position="63"/>
    </location>
</feature>